<reference evidence="3" key="1">
    <citation type="submission" date="2019-08" db="EMBL/GenBank/DDBJ databases">
        <title>The improved chromosome-level genome for the pearl oyster Pinctada fucata martensii using PacBio sequencing and Hi-C.</title>
        <authorList>
            <person name="Zheng Z."/>
        </authorList>
    </citation>
    <scope>NUCLEOTIDE SEQUENCE</scope>
    <source>
        <strain evidence="3">ZZ-2019</strain>
        <tissue evidence="3">Adductor muscle</tissue>
    </source>
</reference>
<sequence length="356" mass="39900">MEKVDISNPVECLGNRCEFKIMVKFSPPDIPTPTWQKKVNGIWKNVNYTDASGDLVVFDHNMTVLPDKACPNTEPFCYVQHTLIKNKANTADCGTYLARVSLNRQNLVFNDLELTMAILMGSAEPQEDKTIAPLAGSISGDKIYMIIGGVAGGVIVLVIVIIAFLCGKYSTLKASVTGKDRTHPRGEGRGREFSIGQSTHLYDDINSSTFGQKYDELDQENVGIPNNYTRPFVEESSPYRDPELTTPKSLPSTYVPKSNQLQVPNKYAKKDSLGYLEPHSIVTLRRTNVENPMYAESTSSHKKVEPTYSNSEELLQEKKSEDHSQAKRPDQTKSSTKRRNEEYENIGMKIPQMKYS</sequence>
<keyword evidence="4" id="KW-1185">Reference proteome</keyword>
<name>A0AA89BHV9_PINIB</name>
<organism evidence="3 4">
    <name type="scientific">Pinctada imbricata</name>
    <name type="common">Atlantic pearl-oyster</name>
    <name type="synonym">Pinctada martensii</name>
    <dbReference type="NCBI Taxonomy" id="66713"/>
    <lineage>
        <taxon>Eukaryota</taxon>
        <taxon>Metazoa</taxon>
        <taxon>Spiralia</taxon>
        <taxon>Lophotrochozoa</taxon>
        <taxon>Mollusca</taxon>
        <taxon>Bivalvia</taxon>
        <taxon>Autobranchia</taxon>
        <taxon>Pteriomorphia</taxon>
        <taxon>Pterioida</taxon>
        <taxon>Pterioidea</taxon>
        <taxon>Pteriidae</taxon>
        <taxon>Pinctada</taxon>
    </lineage>
</organism>
<keyword evidence="2" id="KW-0812">Transmembrane</keyword>
<protein>
    <submittedName>
        <fullName evidence="3">Uncharacterized protein</fullName>
    </submittedName>
</protein>
<evidence type="ECO:0000313" key="4">
    <source>
        <dbReference type="Proteomes" id="UP001186944"/>
    </source>
</evidence>
<gene>
    <name evidence="3" type="ORF">FSP39_009866</name>
</gene>
<dbReference type="Proteomes" id="UP001186944">
    <property type="component" value="Unassembled WGS sequence"/>
</dbReference>
<feature type="region of interest" description="Disordered" evidence="1">
    <location>
        <begin position="219"/>
        <end position="263"/>
    </location>
</feature>
<evidence type="ECO:0000256" key="2">
    <source>
        <dbReference type="SAM" id="Phobius"/>
    </source>
</evidence>
<feature type="compositionally biased region" description="Basic and acidic residues" evidence="1">
    <location>
        <begin position="315"/>
        <end position="331"/>
    </location>
</feature>
<evidence type="ECO:0000313" key="3">
    <source>
        <dbReference type="EMBL" id="KAK3082951.1"/>
    </source>
</evidence>
<dbReference type="EMBL" id="VSWD01000014">
    <property type="protein sequence ID" value="KAK3082951.1"/>
    <property type="molecule type" value="Genomic_DNA"/>
</dbReference>
<dbReference type="AlphaFoldDB" id="A0AA89BHV9"/>
<accession>A0AA89BHV9</accession>
<proteinExistence type="predicted"/>
<feature type="transmembrane region" description="Helical" evidence="2">
    <location>
        <begin position="143"/>
        <end position="165"/>
    </location>
</feature>
<comment type="caution">
    <text evidence="3">The sequence shown here is derived from an EMBL/GenBank/DDBJ whole genome shotgun (WGS) entry which is preliminary data.</text>
</comment>
<feature type="compositionally biased region" description="Polar residues" evidence="1">
    <location>
        <begin position="246"/>
        <end position="263"/>
    </location>
</feature>
<feature type="region of interest" description="Disordered" evidence="1">
    <location>
        <begin position="293"/>
        <end position="356"/>
    </location>
</feature>
<keyword evidence="2" id="KW-0472">Membrane</keyword>
<evidence type="ECO:0000256" key="1">
    <source>
        <dbReference type="SAM" id="MobiDB-lite"/>
    </source>
</evidence>
<keyword evidence="2" id="KW-1133">Transmembrane helix</keyword>